<feature type="region of interest" description="Disordered" evidence="1">
    <location>
        <begin position="165"/>
        <end position="240"/>
    </location>
</feature>
<evidence type="ECO:0000256" key="2">
    <source>
        <dbReference type="SAM" id="Phobius"/>
    </source>
</evidence>
<feature type="transmembrane region" description="Helical" evidence="2">
    <location>
        <begin position="23"/>
        <end position="43"/>
    </location>
</feature>
<dbReference type="OrthoDB" id="3065653at2759"/>
<dbReference type="AlphaFoldDB" id="J4GHS3"/>
<protein>
    <submittedName>
        <fullName evidence="3">Uncharacterized protein</fullName>
    </submittedName>
</protein>
<gene>
    <name evidence="3" type="ORF">FIBRA_00442</name>
</gene>
<dbReference type="EMBL" id="HE796884">
    <property type="protein sequence ID" value="CCL98445.1"/>
    <property type="molecule type" value="Genomic_DNA"/>
</dbReference>
<dbReference type="RefSeq" id="XP_012177728.1">
    <property type="nucleotide sequence ID" value="XM_012322338.1"/>
</dbReference>
<keyword evidence="2" id="KW-0812">Transmembrane</keyword>
<feature type="compositionally biased region" description="Polar residues" evidence="1">
    <location>
        <begin position="201"/>
        <end position="211"/>
    </location>
</feature>
<proteinExistence type="predicted"/>
<feature type="transmembrane region" description="Helical" evidence="2">
    <location>
        <begin position="55"/>
        <end position="76"/>
    </location>
</feature>
<sequence>MNELSIFFKFRAAVFNFSHQPNVVLITFISLVFTTLLCVELFVRWDASDSSQRKLVLVLVLINSCTSVVLPALFIVPFKSWLDGVQVFSLFLFQLGTAVIFTLWSPTFLCPGQATTTTCRQINVSILVGSWVTPTLLLVYAVGWAVLLFRNWRHAGVLTLPEKRQSELPMMSPPPDPESRMGSLSIPSGIFDGAAPPLPPQSSTGLFTSNSPKHKSSSEEDRSTTRSSARLSKPIPKWFY</sequence>
<reference evidence="3 4" key="1">
    <citation type="journal article" date="2012" name="Appl. Environ. Microbiol.">
        <title>Short-read sequencing for genomic analysis of the brown rot fungus Fibroporia radiculosa.</title>
        <authorList>
            <person name="Tang J.D."/>
            <person name="Perkins A.D."/>
            <person name="Sonstegard T.S."/>
            <person name="Schroeder S.G."/>
            <person name="Burgess S.C."/>
            <person name="Diehl S.V."/>
        </authorList>
    </citation>
    <scope>NUCLEOTIDE SEQUENCE [LARGE SCALE GENOMIC DNA]</scope>
    <source>
        <strain evidence="3 4">TFFH 294</strain>
    </source>
</reference>
<dbReference type="InParanoid" id="J4GHS3"/>
<name>J4GHS3_9APHY</name>
<dbReference type="HOGENOM" id="CLU_072392_1_0_1"/>
<dbReference type="STRING" id="599839.J4GHS3"/>
<dbReference type="Proteomes" id="UP000006352">
    <property type="component" value="Unassembled WGS sequence"/>
</dbReference>
<keyword evidence="2" id="KW-0472">Membrane</keyword>
<evidence type="ECO:0000313" key="4">
    <source>
        <dbReference type="Proteomes" id="UP000006352"/>
    </source>
</evidence>
<keyword evidence="4" id="KW-1185">Reference proteome</keyword>
<evidence type="ECO:0000256" key="1">
    <source>
        <dbReference type="SAM" id="MobiDB-lite"/>
    </source>
</evidence>
<feature type="transmembrane region" description="Helical" evidence="2">
    <location>
        <begin position="88"/>
        <end position="110"/>
    </location>
</feature>
<evidence type="ECO:0000313" key="3">
    <source>
        <dbReference type="EMBL" id="CCL98445.1"/>
    </source>
</evidence>
<feature type="transmembrane region" description="Helical" evidence="2">
    <location>
        <begin position="122"/>
        <end position="149"/>
    </location>
</feature>
<organism evidence="3 4">
    <name type="scientific">Fibroporia radiculosa</name>
    <dbReference type="NCBI Taxonomy" id="599839"/>
    <lineage>
        <taxon>Eukaryota</taxon>
        <taxon>Fungi</taxon>
        <taxon>Dikarya</taxon>
        <taxon>Basidiomycota</taxon>
        <taxon>Agaricomycotina</taxon>
        <taxon>Agaricomycetes</taxon>
        <taxon>Polyporales</taxon>
        <taxon>Fibroporiaceae</taxon>
        <taxon>Fibroporia</taxon>
    </lineage>
</organism>
<keyword evidence="2" id="KW-1133">Transmembrane helix</keyword>
<dbReference type="GeneID" id="24093356"/>
<accession>J4GHS3</accession>